<dbReference type="Gene3D" id="3.30.559.10">
    <property type="entry name" value="Chloramphenicol acetyltransferase-like domain"/>
    <property type="match status" value="2"/>
</dbReference>
<proteinExistence type="predicted"/>
<evidence type="ECO:0000259" key="5">
    <source>
        <dbReference type="PROSITE" id="PS50075"/>
    </source>
</evidence>
<dbReference type="Proteomes" id="UP000677152">
    <property type="component" value="Chromosome"/>
</dbReference>
<dbReference type="CDD" id="cd05930">
    <property type="entry name" value="A_NRPS"/>
    <property type="match status" value="1"/>
</dbReference>
<dbReference type="PROSITE" id="PS00012">
    <property type="entry name" value="PHOSPHOPANTETHEINE"/>
    <property type="match status" value="1"/>
</dbReference>
<dbReference type="GO" id="GO:0072330">
    <property type="term" value="P:monocarboxylic acid biosynthetic process"/>
    <property type="evidence" value="ECO:0007669"/>
    <property type="project" value="UniProtKB-ARBA"/>
</dbReference>
<feature type="region of interest" description="Disordered" evidence="4">
    <location>
        <begin position="512"/>
        <end position="535"/>
    </location>
</feature>
<dbReference type="InterPro" id="IPR045851">
    <property type="entry name" value="AMP-bd_C_sf"/>
</dbReference>
<dbReference type="Gene3D" id="3.40.50.980">
    <property type="match status" value="2"/>
</dbReference>
<evidence type="ECO:0000313" key="7">
    <source>
        <dbReference type="Proteomes" id="UP000677152"/>
    </source>
</evidence>
<dbReference type="GO" id="GO:0031177">
    <property type="term" value="F:phosphopantetheine binding"/>
    <property type="evidence" value="ECO:0007669"/>
    <property type="project" value="InterPro"/>
</dbReference>
<feature type="compositionally biased region" description="Basic residues" evidence="4">
    <location>
        <begin position="1695"/>
        <end position="1706"/>
    </location>
</feature>
<dbReference type="Pfam" id="PF00501">
    <property type="entry name" value="AMP-binding"/>
    <property type="match status" value="1"/>
</dbReference>
<dbReference type="GO" id="GO:0008610">
    <property type="term" value="P:lipid biosynthetic process"/>
    <property type="evidence" value="ECO:0007669"/>
    <property type="project" value="UniProtKB-ARBA"/>
</dbReference>
<feature type="compositionally biased region" description="Gly residues" evidence="4">
    <location>
        <begin position="1517"/>
        <end position="1548"/>
    </location>
</feature>
<reference evidence="6" key="1">
    <citation type="submission" date="2021-04" db="EMBL/GenBank/DDBJ databases">
        <title>Genomic sequence of Actinosynnema pretiosum subsp. pretiosum ATCC 31280 (C-14919).</title>
        <authorList>
            <person name="Bai L."/>
            <person name="Wang X."/>
            <person name="Xiao Y."/>
        </authorList>
    </citation>
    <scope>NUCLEOTIDE SEQUENCE</scope>
    <source>
        <strain evidence="6">ATCC 31280</strain>
    </source>
</reference>
<dbReference type="SUPFAM" id="SSF56801">
    <property type="entry name" value="Acetyl-CoA synthetase-like"/>
    <property type="match status" value="1"/>
</dbReference>
<dbReference type="Pfam" id="PF00550">
    <property type="entry name" value="PP-binding"/>
    <property type="match status" value="2"/>
</dbReference>
<dbReference type="InterPro" id="IPR001242">
    <property type="entry name" value="Condensation_dom"/>
</dbReference>
<name>A0AA45L6N4_9PSEU</name>
<dbReference type="SUPFAM" id="SSF47336">
    <property type="entry name" value="ACP-like"/>
    <property type="match status" value="2"/>
</dbReference>
<dbReference type="NCBIfam" id="TIGR01733">
    <property type="entry name" value="AA-adenyl-dom"/>
    <property type="match status" value="1"/>
</dbReference>
<dbReference type="Gene3D" id="1.10.1200.10">
    <property type="entry name" value="ACP-like"/>
    <property type="match status" value="1"/>
</dbReference>
<dbReference type="GO" id="GO:0005829">
    <property type="term" value="C:cytosol"/>
    <property type="evidence" value="ECO:0007669"/>
    <property type="project" value="TreeGrafter"/>
</dbReference>
<evidence type="ECO:0000313" key="6">
    <source>
        <dbReference type="EMBL" id="QUF04160.1"/>
    </source>
</evidence>
<protein>
    <submittedName>
        <fullName evidence="6">Amino acid adenylation domain-containing protein</fullName>
    </submittedName>
</protein>
<dbReference type="Gene3D" id="3.30.559.30">
    <property type="entry name" value="Nonribosomal peptide synthetase, condensation domain"/>
    <property type="match status" value="2"/>
</dbReference>
<dbReference type="GO" id="GO:0043041">
    <property type="term" value="P:amino acid activation for nonribosomal peptide biosynthetic process"/>
    <property type="evidence" value="ECO:0007669"/>
    <property type="project" value="TreeGrafter"/>
</dbReference>
<evidence type="ECO:0000256" key="2">
    <source>
        <dbReference type="ARBA" id="ARBA00022450"/>
    </source>
</evidence>
<dbReference type="Gene3D" id="2.30.38.10">
    <property type="entry name" value="Luciferase, Domain 3"/>
    <property type="match status" value="1"/>
</dbReference>
<dbReference type="Gene3D" id="3.30.300.30">
    <property type="match status" value="1"/>
</dbReference>
<dbReference type="InterPro" id="IPR029058">
    <property type="entry name" value="AB_hydrolase_fold"/>
</dbReference>
<dbReference type="InterPro" id="IPR025110">
    <property type="entry name" value="AMP-bd_C"/>
</dbReference>
<dbReference type="PROSITE" id="PS50075">
    <property type="entry name" value="CARRIER"/>
    <property type="match status" value="2"/>
</dbReference>
<dbReference type="InterPro" id="IPR000873">
    <property type="entry name" value="AMP-dep_synth/lig_dom"/>
</dbReference>
<dbReference type="FunFam" id="1.10.1200.10:FF:000016">
    <property type="entry name" value="Non-ribosomal peptide synthase"/>
    <property type="match status" value="1"/>
</dbReference>
<dbReference type="InterPro" id="IPR020806">
    <property type="entry name" value="PKS_PP-bd"/>
</dbReference>
<dbReference type="InterPro" id="IPR009081">
    <property type="entry name" value="PP-bd_ACP"/>
</dbReference>
<dbReference type="Pfam" id="PF00668">
    <property type="entry name" value="Condensation"/>
    <property type="match status" value="2"/>
</dbReference>
<dbReference type="CDD" id="cd19531">
    <property type="entry name" value="LCL_NRPS-like"/>
    <property type="match status" value="2"/>
</dbReference>
<keyword evidence="3" id="KW-0597">Phosphoprotein</keyword>
<dbReference type="InterPro" id="IPR010071">
    <property type="entry name" value="AA_adenyl_dom"/>
</dbReference>
<feature type="region of interest" description="Disordered" evidence="4">
    <location>
        <begin position="1517"/>
        <end position="1553"/>
    </location>
</feature>
<dbReference type="InterPro" id="IPR023213">
    <property type="entry name" value="CAT-like_dom_sf"/>
</dbReference>
<gene>
    <name evidence="6" type="ORF">KCV87_33290</name>
</gene>
<dbReference type="SUPFAM" id="SSF52777">
    <property type="entry name" value="CoA-dependent acyltransferases"/>
    <property type="match status" value="4"/>
</dbReference>
<dbReference type="PROSITE" id="PS00455">
    <property type="entry name" value="AMP_BINDING"/>
    <property type="match status" value="1"/>
</dbReference>
<feature type="domain" description="Carrier" evidence="5">
    <location>
        <begin position="537"/>
        <end position="613"/>
    </location>
</feature>
<dbReference type="FunFam" id="1.10.1200.10:FF:000005">
    <property type="entry name" value="Nonribosomal peptide synthetase 1"/>
    <property type="match status" value="1"/>
</dbReference>
<dbReference type="GO" id="GO:0044550">
    <property type="term" value="P:secondary metabolite biosynthetic process"/>
    <property type="evidence" value="ECO:0007669"/>
    <property type="project" value="TreeGrafter"/>
</dbReference>
<accession>A0AA45L6N4</accession>
<dbReference type="GO" id="GO:0003824">
    <property type="term" value="F:catalytic activity"/>
    <property type="evidence" value="ECO:0007669"/>
    <property type="project" value="InterPro"/>
</dbReference>
<dbReference type="Gene3D" id="3.40.50.1820">
    <property type="entry name" value="alpha/beta hydrolase"/>
    <property type="match status" value="1"/>
</dbReference>
<organism evidence="6 7">
    <name type="scientific">Actinosynnema pretiosum subsp. pretiosum</name>
    <dbReference type="NCBI Taxonomy" id="103721"/>
    <lineage>
        <taxon>Bacteria</taxon>
        <taxon>Bacillati</taxon>
        <taxon>Actinomycetota</taxon>
        <taxon>Actinomycetes</taxon>
        <taxon>Pseudonocardiales</taxon>
        <taxon>Pseudonocardiaceae</taxon>
        <taxon>Actinosynnema</taxon>
    </lineage>
</organism>
<dbReference type="InterPro" id="IPR020845">
    <property type="entry name" value="AMP-binding_CS"/>
</dbReference>
<evidence type="ECO:0000256" key="3">
    <source>
        <dbReference type="ARBA" id="ARBA00022553"/>
    </source>
</evidence>
<dbReference type="EMBL" id="CP073249">
    <property type="protein sequence ID" value="QUF04160.1"/>
    <property type="molecule type" value="Genomic_DNA"/>
</dbReference>
<dbReference type="PANTHER" id="PTHR45527">
    <property type="entry name" value="NONRIBOSOMAL PEPTIDE SYNTHETASE"/>
    <property type="match status" value="1"/>
</dbReference>
<evidence type="ECO:0000256" key="1">
    <source>
        <dbReference type="ARBA" id="ARBA00001957"/>
    </source>
</evidence>
<dbReference type="InterPro" id="IPR036736">
    <property type="entry name" value="ACP-like_sf"/>
</dbReference>
<keyword evidence="2" id="KW-0596">Phosphopantetheine</keyword>
<dbReference type="InterPro" id="IPR006162">
    <property type="entry name" value="Ppantetheine_attach_site"/>
</dbReference>
<dbReference type="SMART" id="SM00823">
    <property type="entry name" value="PKS_PP"/>
    <property type="match status" value="2"/>
</dbReference>
<comment type="cofactor">
    <cofactor evidence="1">
        <name>pantetheine 4'-phosphate</name>
        <dbReference type="ChEBI" id="CHEBI:47942"/>
    </cofactor>
</comment>
<feature type="domain" description="Carrier" evidence="5">
    <location>
        <begin position="1607"/>
        <end position="1682"/>
    </location>
</feature>
<sequence length="1706" mass="181947">MVDSAAQARRELLRLMLSAAPEPPAPTRPAGGLPTSAAQRRLWFLDQLNGPNSAYNVPFALRLRGPLVPDALWGALDDLVARHEVLRTDLVADEDDEVRQEVRPPAPLPRAVETVAGEDVEARIAREAARPFRLDGEPLLRALLLRVADDEHHLVLNLHHVVTDGWSETVLFRELGVLYSARALGRAADLPPAAQYADYAVWEAGQAGGPVFEAQLAHWRDRLSGHLGEAGIPTDRPRPLRASTLGANVPVPAPADLRARLRSSLGGASLFTGVLTALAVLLHRYGGRDRVVVGVPVINRTREDWESALGFFANTVALRLDLSDNPSLGAVADRVTAETLDALSHQHVPFDRVVDALDAHREAGMNPVFQVMCSVNEVTAPPELVGLEPTLRSLDNDTAKFDVEFAVEFSGDHVDCRFEYATDLFDRPTVEALARHYRLVLDALLADPSTRVGDLVLATEAEATAVLDGEPVVLRDRYGAPVPVGVPGRAGDRTARLRRDGVVELLAEPDSAGAHGSAALDGDGPDGGGPAAGVLAEPVTPTERALAAIWEEVLGLARVGRDQHFFRGGGGDSMLATKVVVRVRRLWSVRVTVRQMLQHPVLSDLAAHIDSLAPRALPQAPAVEPGPVADTPLSHAQQRLWFLEQLEPGGSAYTIAELLDVTGPLRADALERALNAVVARHDALRTTVAEVDGVPLQRVAPSVVVALPVVDHASPERALREAWRQADRPFDLAAGPLVRATLHRVGPERHLLALSWHHLVFDGWSQDLFLRELGAFYARETGADVPVPPAPAVQYADYARWQRASLRDAELTRLHDYWSAALADAPTLLELPTDRPRPATRGTAGSSRDLLLDAELARGLRDVARHHGVTPYLVLFAAFNALLARHTGSEDLVVGGTTANRDTPEVEGVIGLFVNTLALRTDLSGNPAFGELTARVRDTVTGAYAHQELPFEQVVELLRVERSPSRTPLFQVLFDYQENSWSELELPGLEVRRARGEDSSAMFDLTLVVIAGPDGLHCDLQYASDLFDEGTALRLLARWEALLRSVVRAPDARLHDLELLPPDERALVTGAWCSPRAVERTPGLVPERVAAVPPDSTALVRGARSMTYGELNDRAARLAARLAGLGVGRGDRVLVCAPRGFDYVVASLAAMRAGAAYLPLDAATPAARVAHVVARSTPKAVLVTPGTRGLVEHPAVLEIGADHGVPPAPIVPVGPGDAAYVIHTSGSTGRPKGVQLDHGGLAHRVDWYTADCGLTARDRVSQIAGTAFDVSVLEIWTALSVGARLHLADDDTTASGEHAVRWLAEHRVTVAFLPTPLCELALDVPWPEDSPLRVLTTGGAALRKRPRPDAPFTLLNLYGPAEATVVAVSAAITPDGPRVPPIGVPVPGARALVLDRHLNPVGVGVPGDLHLGGVGVANGYVGRPDLTADRFGPDPLGGGDRLYRTGDLARWLPDGTLEYLGRLDDQVQLRGFRVEPGEIAAVLLAHPDVADAVVVAREEPGVGTFLVAYVVPAAGPDGAGPDGAGPDGAGPDGAGPDGAGPDGAGPDGAGATPEAANALRAHLATQLPDYMVPTTTVFLPELPLNRSGKVDRAALPVPTRGGVDHVPPRDDLEAAVAGIWRELLRVDRVGVHDDFFALGGHSLLATKVVSRIRSELSVSLPVRQLFETGTVARLAAVLADARAEPGAGEPAVVRRERRLHRPPVNP</sequence>
<feature type="region of interest" description="Disordered" evidence="4">
    <location>
        <begin position="1687"/>
        <end position="1706"/>
    </location>
</feature>
<dbReference type="Pfam" id="PF13193">
    <property type="entry name" value="AMP-binding_C"/>
    <property type="match status" value="1"/>
</dbReference>
<dbReference type="PANTHER" id="PTHR45527:SF1">
    <property type="entry name" value="FATTY ACID SYNTHASE"/>
    <property type="match status" value="1"/>
</dbReference>
<evidence type="ECO:0000256" key="4">
    <source>
        <dbReference type="SAM" id="MobiDB-lite"/>
    </source>
</evidence>